<reference evidence="6 7" key="1">
    <citation type="submission" date="2024-10" db="EMBL/GenBank/DDBJ databases">
        <title>Updated reference genomes for cyclostephanoid diatoms.</title>
        <authorList>
            <person name="Roberts W.R."/>
            <person name="Alverson A.J."/>
        </authorList>
    </citation>
    <scope>NUCLEOTIDE SEQUENCE [LARGE SCALE GENOMIC DNA]</scope>
    <source>
        <strain evidence="6 7">AJA010-31</strain>
    </source>
</reference>
<dbReference type="InterPro" id="IPR000594">
    <property type="entry name" value="ThiF_NAD_FAD-bd"/>
</dbReference>
<dbReference type="PANTHER" id="PTHR10953">
    <property type="entry name" value="UBIQUITIN-ACTIVATING ENZYME E1"/>
    <property type="match status" value="1"/>
</dbReference>
<dbReference type="SMART" id="SM00450">
    <property type="entry name" value="RHOD"/>
    <property type="match status" value="1"/>
</dbReference>
<evidence type="ECO:0000259" key="5">
    <source>
        <dbReference type="PROSITE" id="PS50206"/>
    </source>
</evidence>
<dbReference type="Pfam" id="PF00581">
    <property type="entry name" value="Rhodanese"/>
    <property type="match status" value="1"/>
</dbReference>
<dbReference type="AlphaFoldDB" id="A0ABD3PAZ0"/>
<dbReference type="InterPro" id="IPR045886">
    <property type="entry name" value="ThiF/MoeB/HesA"/>
</dbReference>
<dbReference type="PROSITE" id="PS50206">
    <property type="entry name" value="RHODANESE_3"/>
    <property type="match status" value="1"/>
</dbReference>
<dbReference type="GO" id="GO:0005524">
    <property type="term" value="F:ATP binding"/>
    <property type="evidence" value="ECO:0007669"/>
    <property type="project" value="UniProtKB-KW"/>
</dbReference>
<comment type="caution">
    <text evidence="6">The sequence shown here is derived from an EMBL/GenBank/DDBJ whole genome shotgun (WGS) entry which is preliminary data.</text>
</comment>
<organism evidence="6 7">
    <name type="scientific">Cyclotella atomus</name>
    <dbReference type="NCBI Taxonomy" id="382360"/>
    <lineage>
        <taxon>Eukaryota</taxon>
        <taxon>Sar</taxon>
        <taxon>Stramenopiles</taxon>
        <taxon>Ochrophyta</taxon>
        <taxon>Bacillariophyta</taxon>
        <taxon>Coscinodiscophyceae</taxon>
        <taxon>Thalassiosirophycidae</taxon>
        <taxon>Stephanodiscales</taxon>
        <taxon>Stephanodiscaceae</taxon>
        <taxon>Cyclotella</taxon>
    </lineage>
</organism>
<keyword evidence="3" id="KW-0067">ATP-binding</keyword>
<dbReference type="CDD" id="cd00757">
    <property type="entry name" value="ThiF_MoeB_HesA_family"/>
    <property type="match status" value="1"/>
</dbReference>
<dbReference type="EMBL" id="JALLPJ020000696">
    <property type="protein sequence ID" value="KAL3785345.1"/>
    <property type="molecule type" value="Genomic_DNA"/>
</dbReference>
<dbReference type="GO" id="GO:0016740">
    <property type="term" value="F:transferase activity"/>
    <property type="evidence" value="ECO:0007669"/>
    <property type="project" value="UniProtKB-KW"/>
</dbReference>
<evidence type="ECO:0000313" key="6">
    <source>
        <dbReference type="EMBL" id="KAL3785345.1"/>
    </source>
</evidence>
<dbReference type="Gene3D" id="3.40.50.720">
    <property type="entry name" value="NAD(P)-binding Rossmann-like Domain"/>
    <property type="match status" value="1"/>
</dbReference>
<dbReference type="InterPro" id="IPR036873">
    <property type="entry name" value="Rhodanese-like_dom_sf"/>
</dbReference>
<name>A0ABD3PAZ0_9STRA</name>
<feature type="domain" description="Rhodanese" evidence="5">
    <location>
        <begin position="502"/>
        <end position="601"/>
    </location>
</feature>
<feature type="region of interest" description="Disordered" evidence="4">
    <location>
        <begin position="131"/>
        <end position="171"/>
    </location>
</feature>
<evidence type="ECO:0000313" key="7">
    <source>
        <dbReference type="Proteomes" id="UP001530400"/>
    </source>
</evidence>
<feature type="compositionally biased region" description="Basic and acidic residues" evidence="4">
    <location>
        <begin position="37"/>
        <end position="47"/>
    </location>
</feature>
<dbReference type="Gene3D" id="3.40.250.10">
    <property type="entry name" value="Rhodanese-like domain"/>
    <property type="match status" value="1"/>
</dbReference>
<feature type="compositionally biased region" description="Polar residues" evidence="4">
    <location>
        <begin position="137"/>
        <end position="171"/>
    </location>
</feature>
<feature type="region of interest" description="Disordered" evidence="4">
    <location>
        <begin position="1"/>
        <end position="55"/>
    </location>
</feature>
<sequence length="603" mass="65699">MNKEQDEISSTYGQAATIPRNASSEYEGSATSPQLHPADDATHPQHEARHHGIRCKSGGRWSSILSRVSRSAASLLNQHSPNLNELLQQQVGNEVVVFEPPEKLGSNGEVFELREEVERLKRQVAVLQGQLQGGAANSRQSTTQQWNNVDGANNENGATQNDSRPTSQQSNLDAVTTVQVPPQINNLQSRQISRYSRQLLLSDGFGVSGQIKLLSSRILVIGAGGIGSSLLLYLAAAGIGHVTIVDYDAVERSNLHRQIIHRDADAGTGANNDEIQGKNKAQSAKEAMMALNPTVSIDALYVILDSTNIMQLVSAHDVVVDASDNPATRYLINDACILCNKTLISGSAMGTEGQLTVYNYRPHDSDYKSACYRCLYPNPNPAEGCKSCSDNGVLGPVPGLIGVLQAVEVIKVLTGIGKVMHDRLLMYDSLPCTFINLKKPPPKQNCAVCSSQATIQSVRDSELSLQHTRGPAVVCAMPNQSHKLPAEQRISCQEYNTTIRNANKPHVLLDVRVTRQYEMCSLDGSINIPLDQLKSQLGRIDELSNGCVPIYCVCRRGIASVEATRILQQYKEGGSSSRIHSVYNIDGGLNEWAKRVDSDFPYY</sequence>
<protein>
    <recommendedName>
        <fullName evidence="5">Rhodanese domain-containing protein</fullName>
    </recommendedName>
</protein>
<dbReference type="FunFam" id="3.40.50.720:FF:000033">
    <property type="entry name" value="Adenylyltransferase and sulfurtransferase MOCS3"/>
    <property type="match status" value="1"/>
</dbReference>
<dbReference type="Pfam" id="PF00899">
    <property type="entry name" value="ThiF"/>
    <property type="match status" value="1"/>
</dbReference>
<evidence type="ECO:0000256" key="4">
    <source>
        <dbReference type="SAM" id="MobiDB-lite"/>
    </source>
</evidence>
<feature type="compositionally biased region" description="Polar residues" evidence="4">
    <location>
        <begin position="8"/>
        <end position="34"/>
    </location>
</feature>
<dbReference type="InterPro" id="IPR035985">
    <property type="entry name" value="Ubiquitin-activating_enz"/>
</dbReference>
<evidence type="ECO:0000256" key="2">
    <source>
        <dbReference type="ARBA" id="ARBA00022741"/>
    </source>
</evidence>
<evidence type="ECO:0000256" key="1">
    <source>
        <dbReference type="ARBA" id="ARBA00022679"/>
    </source>
</evidence>
<keyword evidence="7" id="KW-1185">Reference proteome</keyword>
<dbReference type="SUPFAM" id="SSF69572">
    <property type="entry name" value="Activating enzymes of the ubiquitin-like proteins"/>
    <property type="match status" value="1"/>
</dbReference>
<dbReference type="InterPro" id="IPR001763">
    <property type="entry name" value="Rhodanese-like_dom"/>
</dbReference>
<dbReference type="Proteomes" id="UP001530400">
    <property type="component" value="Unassembled WGS sequence"/>
</dbReference>
<keyword evidence="1" id="KW-0808">Transferase</keyword>
<keyword evidence="2" id="KW-0547">Nucleotide-binding</keyword>
<proteinExistence type="predicted"/>
<accession>A0ABD3PAZ0</accession>
<dbReference type="PANTHER" id="PTHR10953:SF102">
    <property type="entry name" value="ADENYLYLTRANSFERASE AND SULFURTRANSFERASE MOCS3"/>
    <property type="match status" value="1"/>
</dbReference>
<evidence type="ECO:0000256" key="3">
    <source>
        <dbReference type="ARBA" id="ARBA00022840"/>
    </source>
</evidence>
<gene>
    <name evidence="6" type="ORF">ACHAWO_008022</name>
</gene>